<organism evidence="1 2">
    <name type="scientific">Phytophthora cactorum</name>
    <dbReference type="NCBI Taxonomy" id="29920"/>
    <lineage>
        <taxon>Eukaryota</taxon>
        <taxon>Sar</taxon>
        <taxon>Stramenopiles</taxon>
        <taxon>Oomycota</taxon>
        <taxon>Peronosporomycetes</taxon>
        <taxon>Peronosporales</taxon>
        <taxon>Peronosporaceae</taxon>
        <taxon>Phytophthora</taxon>
    </lineage>
</organism>
<proteinExistence type="predicted"/>
<evidence type="ECO:0000313" key="2">
    <source>
        <dbReference type="Proteomes" id="UP000688947"/>
    </source>
</evidence>
<reference evidence="1" key="1">
    <citation type="submission" date="2021-01" db="EMBL/GenBank/DDBJ databases">
        <title>Phytophthora aleatoria, a newly-described species from Pinus radiata is distinct from Phytophthora cactorum isolates based on comparative genomics.</title>
        <authorList>
            <person name="Mcdougal R."/>
            <person name="Panda P."/>
            <person name="Williams N."/>
            <person name="Studholme D.J."/>
        </authorList>
    </citation>
    <scope>NUCLEOTIDE SEQUENCE</scope>
    <source>
        <strain evidence="1">NZFS 3830</strain>
    </source>
</reference>
<dbReference type="EMBL" id="JAENGZ010000398">
    <property type="protein sequence ID" value="KAG6960174.1"/>
    <property type="molecule type" value="Genomic_DNA"/>
</dbReference>
<comment type="caution">
    <text evidence="1">The sequence shown here is derived from an EMBL/GenBank/DDBJ whole genome shotgun (WGS) entry which is preliminary data.</text>
</comment>
<gene>
    <name evidence="1" type="ORF">JG687_00008364</name>
</gene>
<dbReference type="VEuPathDB" id="FungiDB:PC110_g4967"/>
<sequence>MSGFSGGKSLTGGVFRSMKPGSLAFVRPPQVPTLSEFHYVRVVPVNGSKAEVSLIDFDEADEDFKLAIDVPILQRRSVTDEESELWAGTFVGHRITYNQVEGPTVDM</sequence>
<name>A0A8T1UHV0_9STRA</name>
<dbReference type="AlphaFoldDB" id="A0A8T1UHV0"/>
<dbReference type="OrthoDB" id="126303at2759"/>
<accession>A0A8T1UHV0</accession>
<dbReference type="Proteomes" id="UP000688947">
    <property type="component" value="Unassembled WGS sequence"/>
</dbReference>
<protein>
    <submittedName>
        <fullName evidence="1">Uncharacterized protein</fullName>
    </submittedName>
</protein>
<evidence type="ECO:0000313" key="1">
    <source>
        <dbReference type="EMBL" id="KAG6960174.1"/>
    </source>
</evidence>